<dbReference type="OrthoDB" id="9812600at2"/>
<dbReference type="NCBIfam" id="TIGR01444">
    <property type="entry name" value="fkbM_fam"/>
    <property type="match status" value="1"/>
</dbReference>
<dbReference type="GO" id="GO:0032259">
    <property type="term" value="P:methylation"/>
    <property type="evidence" value="ECO:0007669"/>
    <property type="project" value="UniProtKB-KW"/>
</dbReference>
<sequence>MGTIRKLGLKILKKINLGTIKIKHHYTKEAFYLDSFMHKGYWYYGKKREKNPMELFNKIIKKGDCIIEMGGHIGYISQYFSYLVGSNGQVIIFEPGENNLPYLKLNTQNRNNVRLEEKAVSDTNGYADFYLENLTGQNNSLLKDYDLFQDNQQYSGLEIERKIVKLETITIDTFLEKNYPNQKIDFVKIDVEGAELQAIKGMKQTMLKYLPSLMIEVTENIKEIFDILTNLDYFIFDPITRKEVTTINRDNIFAIHKSNEKLINELNVIRLN</sequence>
<evidence type="ECO:0000313" key="3">
    <source>
        <dbReference type="Proteomes" id="UP000235826"/>
    </source>
</evidence>
<name>A0A2K9PP77_9FLAO</name>
<proteinExistence type="predicted"/>
<reference evidence="2 3" key="1">
    <citation type="submission" date="2018-01" db="EMBL/GenBank/DDBJ databases">
        <title>Complete genome sequence of Flavivirga eckloniae ECD14 isolated from seaweed Ecklonia cava.</title>
        <authorList>
            <person name="Lee J.H."/>
            <person name="Baik K.S."/>
            <person name="Seong C.N."/>
        </authorList>
    </citation>
    <scope>NUCLEOTIDE SEQUENCE [LARGE SCALE GENOMIC DNA]</scope>
    <source>
        <strain evidence="2 3">ECD14</strain>
    </source>
</reference>
<dbReference type="InterPro" id="IPR029063">
    <property type="entry name" value="SAM-dependent_MTases_sf"/>
</dbReference>
<dbReference type="Gene3D" id="3.40.50.150">
    <property type="entry name" value="Vaccinia Virus protein VP39"/>
    <property type="match status" value="1"/>
</dbReference>
<dbReference type="GO" id="GO:0008168">
    <property type="term" value="F:methyltransferase activity"/>
    <property type="evidence" value="ECO:0007669"/>
    <property type="project" value="UniProtKB-KW"/>
</dbReference>
<organism evidence="2 3">
    <name type="scientific">Flavivirga eckloniae</name>
    <dbReference type="NCBI Taxonomy" id="1803846"/>
    <lineage>
        <taxon>Bacteria</taxon>
        <taxon>Pseudomonadati</taxon>
        <taxon>Bacteroidota</taxon>
        <taxon>Flavobacteriia</taxon>
        <taxon>Flavobacteriales</taxon>
        <taxon>Flavobacteriaceae</taxon>
        <taxon>Flavivirga</taxon>
    </lineage>
</organism>
<dbReference type="PANTHER" id="PTHR34203:SF15">
    <property type="entry name" value="SLL1173 PROTEIN"/>
    <property type="match status" value="1"/>
</dbReference>
<protein>
    <submittedName>
        <fullName evidence="2">FkbM family methyltransferase</fullName>
    </submittedName>
</protein>
<evidence type="ECO:0000313" key="2">
    <source>
        <dbReference type="EMBL" id="AUP78846.1"/>
    </source>
</evidence>
<dbReference type="Pfam" id="PF05050">
    <property type="entry name" value="Methyltransf_21"/>
    <property type="match status" value="1"/>
</dbReference>
<dbReference type="AlphaFoldDB" id="A0A2K9PP77"/>
<keyword evidence="2" id="KW-0808">Transferase</keyword>
<dbReference type="KEGG" id="fek:C1H87_09090"/>
<dbReference type="PANTHER" id="PTHR34203">
    <property type="entry name" value="METHYLTRANSFERASE, FKBM FAMILY PROTEIN"/>
    <property type="match status" value="1"/>
</dbReference>
<keyword evidence="2" id="KW-0489">Methyltransferase</keyword>
<dbReference type="Proteomes" id="UP000235826">
    <property type="component" value="Chromosome"/>
</dbReference>
<accession>A0A2K9PP77</accession>
<keyword evidence="3" id="KW-1185">Reference proteome</keyword>
<dbReference type="InterPro" id="IPR052514">
    <property type="entry name" value="SAM-dependent_MTase"/>
</dbReference>
<feature type="domain" description="Methyltransferase FkbM" evidence="1">
    <location>
        <begin position="69"/>
        <end position="233"/>
    </location>
</feature>
<dbReference type="InterPro" id="IPR006342">
    <property type="entry name" value="FkbM_mtfrase"/>
</dbReference>
<dbReference type="RefSeq" id="WP_102755501.1">
    <property type="nucleotide sequence ID" value="NZ_CP025791.1"/>
</dbReference>
<evidence type="ECO:0000259" key="1">
    <source>
        <dbReference type="Pfam" id="PF05050"/>
    </source>
</evidence>
<dbReference type="EMBL" id="CP025791">
    <property type="protein sequence ID" value="AUP78846.1"/>
    <property type="molecule type" value="Genomic_DNA"/>
</dbReference>
<dbReference type="SUPFAM" id="SSF53335">
    <property type="entry name" value="S-adenosyl-L-methionine-dependent methyltransferases"/>
    <property type="match status" value="1"/>
</dbReference>
<gene>
    <name evidence="2" type="ORF">C1H87_09090</name>
</gene>